<keyword evidence="2" id="KW-1185">Reference proteome</keyword>
<proteinExistence type="predicted"/>
<protein>
    <recommendedName>
        <fullName evidence="3">Gelsolin-like domain-containing protein</fullName>
    </recommendedName>
</protein>
<reference evidence="1" key="1">
    <citation type="submission" date="2023-04" db="EMBL/GenBank/DDBJ databases">
        <authorList>
            <person name="Vijverberg K."/>
            <person name="Xiong W."/>
            <person name="Schranz E."/>
        </authorList>
    </citation>
    <scope>NUCLEOTIDE SEQUENCE</scope>
</reference>
<dbReference type="InterPro" id="IPR029006">
    <property type="entry name" value="ADF-H/Gelsolin-like_dom_sf"/>
</dbReference>
<evidence type="ECO:0000313" key="2">
    <source>
        <dbReference type="Proteomes" id="UP001177003"/>
    </source>
</evidence>
<dbReference type="Proteomes" id="UP001177003">
    <property type="component" value="Chromosome 8"/>
</dbReference>
<dbReference type="GO" id="GO:0051014">
    <property type="term" value="P:actin filament severing"/>
    <property type="evidence" value="ECO:0007669"/>
    <property type="project" value="TreeGrafter"/>
</dbReference>
<dbReference type="Gene3D" id="3.40.20.10">
    <property type="entry name" value="Severin"/>
    <property type="match status" value="1"/>
</dbReference>
<name>A0AA36EHX4_LACSI</name>
<dbReference type="GO" id="GO:0051015">
    <property type="term" value="F:actin filament binding"/>
    <property type="evidence" value="ECO:0007669"/>
    <property type="project" value="InterPro"/>
</dbReference>
<evidence type="ECO:0000313" key="1">
    <source>
        <dbReference type="EMBL" id="CAI9296709.1"/>
    </source>
</evidence>
<dbReference type="PANTHER" id="PTHR11977:SF132">
    <property type="entry name" value="VILLIN HEADPIECE, VILLIN_GELSOLIN, ADF-H_GELSOLIN-LIKE DOMAIN PROTEIN-RELATED"/>
    <property type="match status" value="1"/>
</dbReference>
<dbReference type="PANTHER" id="PTHR11977">
    <property type="entry name" value="VILLIN"/>
    <property type="match status" value="1"/>
</dbReference>
<accession>A0AA36EHX4</accession>
<dbReference type="EMBL" id="OX465084">
    <property type="protein sequence ID" value="CAI9296709.1"/>
    <property type="molecule type" value="Genomic_DNA"/>
</dbReference>
<dbReference type="AlphaFoldDB" id="A0AA36EHX4"/>
<sequence length="366" mass="41119">MAQKPRWGELEEEVDGGDYDYLLPLKQVIGPDEHGLKVQIQRRSSTTYELHMWVALLQSLKDGDLNVGGETRTLLKQQGAFAKGQTKTAPVEEEVPPLLGENGKIEVWRIDGEEKTELPKEDIGKFYSGDCYICLYSYHSDEKKEDHYLCCWIGKDSIQAVGSGAKILHGEATLAHYLSQHLIGNLEGIFTPGWIGYGNAYAPKEADDQAMAVFFLQANAICPSDPLVMNKFIGHTKDVMGLINWTTNCLGCFLQKLWMLFKTLIGSFLLEMLLQSSMSFIHMMMSILHYFTGLFWCWIKWSSGLVCASGKEPTQCPRSSGTFHLYFLCIQGLVQCFSCVCSKGDQLIKSNLLNNNILLKKVSNQD</sequence>
<dbReference type="SUPFAM" id="SSF55753">
    <property type="entry name" value="Actin depolymerizing proteins"/>
    <property type="match status" value="1"/>
</dbReference>
<evidence type="ECO:0008006" key="3">
    <source>
        <dbReference type="Google" id="ProtNLM"/>
    </source>
</evidence>
<organism evidence="1 2">
    <name type="scientific">Lactuca saligna</name>
    <name type="common">Willowleaf lettuce</name>
    <dbReference type="NCBI Taxonomy" id="75948"/>
    <lineage>
        <taxon>Eukaryota</taxon>
        <taxon>Viridiplantae</taxon>
        <taxon>Streptophyta</taxon>
        <taxon>Embryophyta</taxon>
        <taxon>Tracheophyta</taxon>
        <taxon>Spermatophyta</taxon>
        <taxon>Magnoliopsida</taxon>
        <taxon>eudicotyledons</taxon>
        <taxon>Gunneridae</taxon>
        <taxon>Pentapetalae</taxon>
        <taxon>asterids</taxon>
        <taxon>campanulids</taxon>
        <taxon>Asterales</taxon>
        <taxon>Asteraceae</taxon>
        <taxon>Cichorioideae</taxon>
        <taxon>Cichorieae</taxon>
        <taxon>Lactucinae</taxon>
        <taxon>Lactuca</taxon>
    </lineage>
</organism>
<gene>
    <name evidence="1" type="ORF">LSALG_LOCUS35560</name>
</gene>
<dbReference type="InterPro" id="IPR007122">
    <property type="entry name" value="Villin/Gelsolin"/>
</dbReference>